<accession>A0A8S1L4U3</accession>
<keyword evidence="2" id="KW-1185">Reference proteome</keyword>
<dbReference type="Proteomes" id="UP000688137">
    <property type="component" value="Unassembled WGS sequence"/>
</dbReference>
<evidence type="ECO:0000313" key="1">
    <source>
        <dbReference type="EMBL" id="CAD8060593.1"/>
    </source>
</evidence>
<name>A0A8S1L4U3_PARPR</name>
<gene>
    <name evidence="1" type="ORF">PPRIM_AZ9-3.1.T0300213</name>
</gene>
<comment type="caution">
    <text evidence="1">The sequence shown here is derived from an EMBL/GenBank/DDBJ whole genome shotgun (WGS) entry which is preliminary data.</text>
</comment>
<dbReference type="AlphaFoldDB" id="A0A8S1L4U3"/>
<sequence>MDTKKNGIMKGSKQELAIQRQDKFKSNIIQGSKKHKISFIDEIDKKHSLVQVHEVENWKNYNLETPAQETKQSCGCIII</sequence>
<protein>
    <submittedName>
        <fullName evidence="1">Uncharacterized protein</fullName>
    </submittedName>
</protein>
<dbReference type="OMA" id="QVHEVES"/>
<organism evidence="1 2">
    <name type="scientific">Paramecium primaurelia</name>
    <dbReference type="NCBI Taxonomy" id="5886"/>
    <lineage>
        <taxon>Eukaryota</taxon>
        <taxon>Sar</taxon>
        <taxon>Alveolata</taxon>
        <taxon>Ciliophora</taxon>
        <taxon>Intramacronucleata</taxon>
        <taxon>Oligohymenophorea</taxon>
        <taxon>Peniculida</taxon>
        <taxon>Parameciidae</taxon>
        <taxon>Paramecium</taxon>
    </lineage>
</organism>
<reference evidence="1" key="1">
    <citation type="submission" date="2021-01" db="EMBL/GenBank/DDBJ databases">
        <authorList>
            <consortium name="Genoscope - CEA"/>
            <person name="William W."/>
        </authorList>
    </citation>
    <scope>NUCLEOTIDE SEQUENCE</scope>
</reference>
<evidence type="ECO:0000313" key="2">
    <source>
        <dbReference type="Proteomes" id="UP000688137"/>
    </source>
</evidence>
<proteinExistence type="predicted"/>
<dbReference type="EMBL" id="CAJJDM010000029">
    <property type="protein sequence ID" value="CAD8060593.1"/>
    <property type="molecule type" value="Genomic_DNA"/>
</dbReference>